<feature type="region of interest" description="Disordered" evidence="1">
    <location>
        <begin position="1"/>
        <end position="72"/>
    </location>
</feature>
<accession>U6H5N4</accession>
<dbReference type="AlphaFoldDB" id="U6H5N4"/>
<dbReference type="EMBL" id="HG696074">
    <property type="protein sequence ID" value="CDI86803.1"/>
    <property type="molecule type" value="Genomic_DNA"/>
</dbReference>
<keyword evidence="3" id="KW-1185">Reference proteome</keyword>
<organism evidence="2 3">
    <name type="scientific">Eimeria praecox</name>
    <dbReference type="NCBI Taxonomy" id="51316"/>
    <lineage>
        <taxon>Eukaryota</taxon>
        <taxon>Sar</taxon>
        <taxon>Alveolata</taxon>
        <taxon>Apicomplexa</taxon>
        <taxon>Conoidasida</taxon>
        <taxon>Coccidia</taxon>
        <taxon>Eucoccidiorida</taxon>
        <taxon>Eimeriorina</taxon>
        <taxon>Eimeriidae</taxon>
        <taxon>Eimeria</taxon>
    </lineage>
</organism>
<reference evidence="2" key="1">
    <citation type="submission" date="2013-10" db="EMBL/GenBank/DDBJ databases">
        <title>Genomic analysis of the causative agents of coccidiosis in chickens.</title>
        <authorList>
            <person name="Reid A.J."/>
            <person name="Blake D."/>
            <person name="Billington K."/>
            <person name="Browne H."/>
            <person name="Dunn M."/>
            <person name="Hung S."/>
            <person name="Kawahara F."/>
            <person name="Miranda-Saavedra D."/>
            <person name="Mourier T."/>
            <person name="Nagra H."/>
            <person name="Otto T.D."/>
            <person name="Rawlings N."/>
            <person name="Sanchez A."/>
            <person name="Sanders M."/>
            <person name="Subramaniam C."/>
            <person name="Tay Y."/>
            <person name="Dear P."/>
            <person name="Doerig C."/>
            <person name="Gruber A."/>
            <person name="Parkinson J."/>
            <person name="Shirley M."/>
            <person name="Wan K.L."/>
            <person name="Berriman M."/>
            <person name="Tomley F."/>
            <person name="Pain A."/>
        </authorList>
    </citation>
    <scope>NUCLEOTIDE SEQUENCE [LARGE SCALE GENOMIC DNA]</scope>
    <source>
        <strain evidence="2">Houghton</strain>
    </source>
</reference>
<proteinExistence type="predicted"/>
<reference evidence="2" key="2">
    <citation type="submission" date="2013-10" db="EMBL/GenBank/DDBJ databases">
        <authorList>
            <person name="Aslett M."/>
        </authorList>
    </citation>
    <scope>NUCLEOTIDE SEQUENCE [LARGE SCALE GENOMIC DNA]</scope>
    <source>
        <strain evidence="2">Houghton</strain>
    </source>
</reference>
<name>U6H5N4_9EIME</name>
<evidence type="ECO:0000256" key="1">
    <source>
        <dbReference type="SAM" id="MobiDB-lite"/>
    </source>
</evidence>
<evidence type="ECO:0000313" key="2">
    <source>
        <dbReference type="EMBL" id="CDI86803.1"/>
    </source>
</evidence>
<dbReference type="VEuPathDB" id="ToxoDB:EPH_0070910"/>
<evidence type="ECO:0000313" key="3">
    <source>
        <dbReference type="Proteomes" id="UP000018201"/>
    </source>
</evidence>
<protein>
    <submittedName>
        <fullName evidence="2">Uncharacterized protein</fullName>
    </submittedName>
</protein>
<feature type="compositionally biased region" description="Basic and acidic residues" evidence="1">
    <location>
        <begin position="25"/>
        <end position="44"/>
    </location>
</feature>
<feature type="compositionally biased region" description="Basic and acidic residues" evidence="1">
    <location>
        <begin position="58"/>
        <end position="70"/>
    </location>
</feature>
<sequence length="128" mass="14550">MHLRDGKVLRPPQLPGSEMSNPITPHRETSGQHTEPKRMEHNRDLGPLIAGEGHPAPRSREHEGGGRKDQGVPYVKLEPEMVDMFKQLAVGIKSSQQRITTHEDGSNMRAFLDFMEQEFLDQDLLEMQ</sequence>
<gene>
    <name evidence="2" type="ORF">EPH_0070910</name>
</gene>
<dbReference type="Proteomes" id="UP000018201">
    <property type="component" value="Unassembled WGS sequence"/>
</dbReference>